<proteinExistence type="predicted"/>
<dbReference type="Pfam" id="PF03050">
    <property type="entry name" value="DDE_Tnp_IS66"/>
    <property type="match status" value="1"/>
</dbReference>
<reference evidence="4" key="1">
    <citation type="submission" date="2018-01" db="EMBL/GenBank/DDBJ databases">
        <authorList>
            <person name="Clerissi C."/>
        </authorList>
    </citation>
    <scope>NUCLEOTIDE SEQUENCE</scope>
    <source>
        <strain evidence="5">Cupriavidus taiwanensis LMG 19430</strain>
        <strain evidence="4">Cupriavidus taiwanensis STM 3521</strain>
    </source>
</reference>
<comment type="caution">
    <text evidence="4">The sequence shown here is derived from an EMBL/GenBank/DDBJ whole genome shotgun (WGS) entry which is preliminary data.</text>
</comment>
<keyword evidence="1" id="KW-0175">Coiled coil</keyword>
<dbReference type="InterPro" id="IPR004291">
    <property type="entry name" value="Transposase_IS66_central"/>
</dbReference>
<dbReference type="EMBL" id="OFSP01000068">
    <property type="protein sequence ID" value="SOY76784.1"/>
    <property type="molecule type" value="Genomic_DNA"/>
</dbReference>
<feature type="domain" description="Transposase TnpC homeodomain" evidence="3">
    <location>
        <begin position="55"/>
        <end position="116"/>
    </location>
</feature>
<evidence type="ECO:0000259" key="3">
    <source>
        <dbReference type="Pfam" id="PF13007"/>
    </source>
</evidence>
<feature type="coiled-coil region" evidence="1">
    <location>
        <begin position="13"/>
        <end position="71"/>
    </location>
</feature>
<name>A0A375CP26_9BURK</name>
<dbReference type="Proteomes" id="UP000256297">
    <property type="component" value="Plasmid CBM2589_p"/>
</dbReference>
<feature type="domain" description="Transposase IS66 central" evidence="2">
    <location>
        <begin position="226"/>
        <end position="278"/>
    </location>
</feature>
<sequence>MGMSVQPAMPVNVTITAEELEELLAERDAARQLRLERDVLRGELRLVKAERELAEERLRAYRRELFGAKSEARDTGQLGLFNEAEALTATAQPAQEDVPGTKIAAHTRNKRGRKSLVPSCHAKWCVTTCRSPNTSVPTMATRWSRSALRSANNWTCSRNRSVSSSTSASSVPARAAIWASRSRRRCRVSSPVACSPSRRWPGLPRQVPVRHAPVSPSRIAAPLRRRISANTIAASMVRVGQAVQPVINLLRDTLLDSDIIYGDETTLQVLKEPGRRPQRGLATLGAEQGIVQKRYREADGLRIESVDNGRSSERGAAVYSAVALANLNDLDSEAYLRRICSPPTSPVSPN</sequence>
<dbReference type="AlphaFoldDB" id="A0A375CP26"/>
<gene>
    <name evidence="5" type="ORF">CBM2586_P360014</name>
    <name evidence="4" type="ORF">CBM2589_P350016</name>
</gene>
<dbReference type="InterPro" id="IPR024463">
    <property type="entry name" value="Transposase_TnpC_homeodom"/>
</dbReference>
<evidence type="ECO:0000256" key="1">
    <source>
        <dbReference type="SAM" id="Coils"/>
    </source>
</evidence>
<dbReference type="Proteomes" id="UP000257016">
    <property type="component" value="Unassembled WGS sequence"/>
</dbReference>
<evidence type="ECO:0000259" key="2">
    <source>
        <dbReference type="Pfam" id="PF03050"/>
    </source>
</evidence>
<accession>A0A375CP26</accession>
<organism evidence="4">
    <name type="scientific">Cupriavidus taiwanensis</name>
    <dbReference type="NCBI Taxonomy" id="164546"/>
    <lineage>
        <taxon>Bacteria</taxon>
        <taxon>Pseudomonadati</taxon>
        <taxon>Pseudomonadota</taxon>
        <taxon>Betaproteobacteria</taxon>
        <taxon>Burkholderiales</taxon>
        <taxon>Burkholderiaceae</taxon>
        <taxon>Cupriavidus</taxon>
    </lineage>
</organism>
<protein>
    <submittedName>
        <fullName evidence="4">Transposase, IS66 family</fullName>
    </submittedName>
</protein>
<evidence type="ECO:0000313" key="5">
    <source>
        <dbReference type="EMBL" id="SOY78031.1"/>
    </source>
</evidence>
<dbReference type="EMBL" id="OFSN01000057">
    <property type="protein sequence ID" value="SOY78031.1"/>
    <property type="molecule type" value="Genomic_DNA"/>
</dbReference>
<dbReference type="Pfam" id="PF13007">
    <property type="entry name" value="LZ_Tnp_IS66"/>
    <property type="match status" value="1"/>
</dbReference>
<evidence type="ECO:0000313" key="4">
    <source>
        <dbReference type="EMBL" id="SOY76784.1"/>
    </source>
</evidence>